<dbReference type="Proteomes" id="UP000198825">
    <property type="component" value="Chromosome I"/>
</dbReference>
<dbReference type="InterPro" id="IPR022300">
    <property type="entry name" value="PPK2-rel_1"/>
</dbReference>
<dbReference type="GO" id="GO:0006797">
    <property type="term" value="P:polyphosphate metabolic process"/>
    <property type="evidence" value="ECO:0007669"/>
    <property type="project" value="InterPro"/>
</dbReference>
<feature type="region of interest" description="Disordered" evidence="1">
    <location>
        <begin position="1"/>
        <end position="31"/>
    </location>
</feature>
<keyword evidence="4" id="KW-1185">Reference proteome</keyword>
<dbReference type="InterPro" id="IPR027417">
    <property type="entry name" value="P-loop_NTPase"/>
</dbReference>
<dbReference type="SUPFAM" id="SSF52540">
    <property type="entry name" value="P-loop containing nucleoside triphosphate hydrolases"/>
    <property type="match status" value="1"/>
</dbReference>
<dbReference type="InterPro" id="IPR022488">
    <property type="entry name" value="PPK2-related"/>
</dbReference>
<accession>A0A1H2M2E9</accession>
<dbReference type="Gene3D" id="3.40.50.300">
    <property type="entry name" value="P-loop containing nucleotide triphosphate hydrolases"/>
    <property type="match status" value="1"/>
</dbReference>
<dbReference type="PANTHER" id="PTHR34383:SF3">
    <property type="entry name" value="POLYPHOSPHATE:AMP PHOSPHOTRANSFERASE"/>
    <property type="match status" value="1"/>
</dbReference>
<keyword evidence="3" id="KW-0808">Transferase</keyword>
<feature type="domain" description="Polyphosphate kinase-2-related" evidence="2">
    <location>
        <begin position="70"/>
        <end position="284"/>
    </location>
</feature>
<organism evidence="3 4">
    <name type="scientific">Microlunatus sagamiharensis</name>
    <dbReference type="NCBI Taxonomy" id="546874"/>
    <lineage>
        <taxon>Bacteria</taxon>
        <taxon>Bacillati</taxon>
        <taxon>Actinomycetota</taxon>
        <taxon>Actinomycetes</taxon>
        <taxon>Propionibacteriales</taxon>
        <taxon>Propionibacteriaceae</taxon>
        <taxon>Microlunatus</taxon>
    </lineage>
</organism>
<evidence type="ECO:0000259" key="2">
    <source>
        <dbReference type="Pfam" id="PF03976"/>
    </source>
</evidence>
<dbReference type="AlphaFoldDB" id="A0A1H2M2E9"/>
<gene>
    <name evidence="3" type="ORF">SAMN04488544_1245</name>
</gene>
<dbReference type="GO" id="GO:0016776">
    <property type="term" value="F:phosphotransferase activity, phosphate group as acceptor"/>
    <property type="evidence" value="ECO:0007669"/>
    <property type="project" value="InterPro"/>
</dbReference>
<dbReference type="Pfam" id="PF03976">
    <property type="entry name" value="PPK2"/>
    <property type="match status" value="1"/>
</dbReference>
<protein>
    <submittedName>
        <fullName evidence="3">Polyphosphate:nucleotide phosphotransferase, PPK2 family</fullName>
    </submittedName>
</protein>
<dbReference type="NCBIfam" id="TIGR03709">
    <property type="entry name" value="PPK2_rel_1"/>
    <property type="match status" value="1"/>
</dbReference>
<proteinExistence type="predicted"/>
<dbReference type="EMBL" id="LT629799">
    <property type="protein sequence ID" value="SDU87108.1"/>
    <property type="molecule type" value="Genomic_DNA"/>
</dbReference>
<evidence type="ECO:0000256" key="1">
    <source>
        <dbReference type="SAM" id="MobiDB-lite"/>
    </source>
</evidence>
<name>A0A1H2M2E9_9ACTN</name>
<feature type="compositionally biased region" description="Basic residues" evidence="1">
    <location>
        <begin position="1"/>
        <end position="14"/>
    </location>
</feature>
<evidence type="ECO:0000313" key="3">
    <source>
        <dbReference type="EMBL" id="SDU87108.1"/>
    </source>
</evidence>
<dbReference type="PANTHER" id="PTHR34383">
    <property type="entry name" value="POLYPHOSPHATE:AMP PHOSPHOTRANSFERASE-RELATED"/>
    <property type="match status" value="1"/>
</dbReference>
<evidence type="ECO:0000313" key="4">
    <source>
        <dbReference type="Proteomes" id="UP000198825"/>
    </source>
</evidence>
<dbReference type="STRING" id="546874.SAMN04488544_1245"/>
<reference evidence="4" key="1">
    <citation type="submission" date="2016-10" db="EMBL/GenBank/DDBJ databases">
        <authorList>
            <person name="Varghese N."/>
            <person name="Submissions S."/>
        </authorList>
    </citation>
    <scope>NUCLEOTIDE SEQUENCE [LARGE SCALE GENOMIC DNA]</scope>
    <source>
        <strain evidence="4">DSM 21743</strain>
    </source>
</reference>
<sequence>MSKHSGKHAGKHARKYPDLTDPPEQERRPLSELLRLPAGAVDLASIPTDATPGFPGRGKADAEEVAADLRPELDEQQERLFATGRSTPDTAPKVLLVLQGMDTSGKGGVVRHAIGMVDPQGVDITSFKAPTKTELAHHFLWRIERALPGPGMIGVFDRSHYEDVLIVRVRDLVPEAEWSGRYDEINAWEEQLVASGTTVVKCFLHVSHDEQRERLLARLDDPTKYWKYNPGDVDERELWPAYTQAYEAALERCSTQHAPWFVVPADRKWYRNWAVAQLLAEHLRGLDLQWPAADFDVTTEQARVTAS</sequence>